<dbReference type="Proteomes" id="UP001605036">
    <property type="component" value="Unassembled WGS sequence"/>
</dbReference>
<dbReference type="AlphaFoldDB" id="A0ABD1YX58"/>
<evidence type="ECO:0000256" key="1">
    <source>
        <dbReference type="SAM" id="MobiDB-lite"/>
    </source>
</evidence>
<proteinExistence type="predicted"/>
<accession>A0ABD1YX58</accession>
<dbReference type="InterPro" id="IPR002921">
    <property type="entry name" value="Fungal_lipase-type"/>
</dbReference>
<feature type="region of interest" description="Disordered" evidence="1">
    <location>
        <begin position="20"/>
        <end position="40"/>
    </location>
</feature>
<dbReference type="EMBL" id="JBHFFA010000003">
    <property type="protein sequence ID" value="KAL2635108.1"/>
    <property type="molecule type" value="Genomic_DNA"/>
</dbReference>
<dbReference type="Gene3D" id="3.40.50.1820">
    <property type="entry name" value="alpha/beta hydrolase"/>
    <property type="match status" value="1"/>
</dbReference>
<dbReference type="PANTHER" id="PTHR31479">
    <property type="entry name" value="ALPHA/BETA-HYDROLASES SUPERFAMILY PROTEIN"/>
    <property type="match status" value="1"/>
</dbReference>
<dbReference type="SUPFAM" id="SSF53474">
    <property type="entry name" value="alpha/beta-Hydrolases"/>
    <property type="match status" value="1"/>
</dbReference>
<gene>
    <name evidence="3" type="ORF">R1flu_006587</name>
</gene>
<sequence>MILTAAVGYAIHKKRQTKKEERFKQSFEQSSAVDHGGGPSVIGGNAGQGYQYLENYRDHLGSVITNYDSGNEYYEVVPNINDPKEQTRIILANLIQAMYQRGSDKPDYSQLLEHHYYEHIPLERILTNEDLQRCGDDLKKEEKYKYFGVLRKRNLRLANPVAPEWVVAIRGTDVKSLHDLRNDLKIALERLHTSSTVELLKIVVSRLVKTVDPGCRQSRVAVTGHSLGASHAMVVTRELALEGYPIESHLFNPPFATIPALGRRWIRKLMSPVLGFSKAQRLVEKLSKFESTVSTGFNFLLDGGETMRKQFAEYKVLARWCPHLYLNKHDPVCQLYISHFTKRRKRTEQLSDSWYSFGSAFLRATLGDAQSFHLLPRASCCIANTDKYRPWIAHSLSNWTRHDLPLIIREPNLVVETNEKTREVTVKVFVDGVEGDVLGGEEFGKEEDHWLQLTERNVFDNDDDHAFR</sequence>
<organism evidence="3 4">
    <name type="scientific">Riccia fluitans</name>
    <dbReference type="NCBI Taxonomy" id="41844"/>
    <lineage>
        <taxon>Eukaryota</taxon>
        <taxon>Viridiplantae</taxon>
        <taxon>Streptophyta</taxon>
        <taxon>Embryophyta</taxon>
        <taxon>Marchantiophyta</taxon>
        <taxon>Marchantiopsida</taxon>
        <taxon>Marchantiidae</taxon>
        <taxon>Marchantiales</taxon>
        <taxon>Ricciaceae</taxon>
        <taxon>Riccia</taxon>
    </lineage>
</organism>
<evidence type="ECO:0000313" key="4">
    <source>
        <dbReference type="Proteomes" id="UP001605036"/>
    </source>
</evidence>
<dbReference type="InterPro" id="IPR029058">
    <property type="entry name" value="AB_hydrolase_fold"/>
</dbReference>
<name>A0ABD1YX58_9MARC</name>
<evidence type="ECO:0000313" key="3">
    <source>
        <dbReference type="EMBL" id="KAL2635108.1"/>
    </source>
</evidence>
<keyword evidence="4" id="KW-1185">Reference proteome</keyword>
<reference evidence="3 4" key="1">
    <citation type="submission" date="2024-09" db="EMBL/GenBank/DDBJ databases">
        <title>Chromosome-scale assembly of Riccia fluitans.</title>
        <authorList>
            <person name="Paukszto L."/>
            <person name="Sawicki J."/>
            <person name="Karawczyk K."/>
            <person name="Piernik-Szablinska J."/>
            <person name="Szczecinska M."/>
            <person name="Mazdziarz M."/>
        </authorList>
    </citation>
    <scope>NUCLEOTIDE SEQUENCE [LARGE SCALE GENOMIC DNA]</scope>
    <source>
        <strain evidence="3">Rf_01</strain>
        <tissue evidence="3">Aerial parts of the thallus</tissue>
    </source>
</reference>
<feature type="domain" description="Fungal lipase-type" evidence="2">
    <location>
        <begin position="166"/>
        <end position="243"/>
    </location>
</feature>
<comment type="caution">
    <text evidence="3">The sequence shown here is derived from an EMBL/GenBank/DDBJ whole genome shotgun (WGS) entry which is preliminary data.</text>
</comment>
<evidence type="ECO:0000259" key="2">
    <source>
        <dbReference type="Pfam" id="PF01764"/>
    </source>
</evidence>
<dbReference type="Pfam" id="PF01764">
    <property type="entry name" value="Lipase_3"/>
    <property type="match status" value="1"/>
</dbReference>
<protein>
    <recommendedName>
        <fullName evidence="2">Fungal lipase-type domain-containing protein</fullName>
    </recommendedName>
</protein>